<dbReference type="InterPro" id="IPR050706">
    <property type="entry name" value="Cyclic-di-GMP_PDE-like"/>
</dbReference>
<reference evidence="2 3" key="1">
    <citation type="submission" date="2020-04" db="EMBL/GenBank/DDBJ databases">
        <authorList>
            <person name="Zhang R."/>
            <person name="Schippers A."/>
        </authorList>
    </citation>
    <scope>NUCLEOTIDE SEQUENCE [LARGE SCALE GENOMIC DNA]</scope>
    <source>
        <strain evidence="2 3">DSM 109850</strain>
    </source>
</reference>
<dbReference type="SMART" id="SM00065">
    <property type="entry name" value="GAF"/>
    <property type="match status" value="2"/>
</dbReference>
<dbReference type="EMBL" id="JABBVZ010000005">
    <property type="protein sequence ID" value="NMP21219.1"/>
    <property type="molecule type" value="Genomic_DNA"/>
</dbReference>
<dbReference type="PANTHER" id="PTHR33121:SF76">
    <property type="entry name" value="SIGNALING PROTEIN"/>
    <property type="match status" value="1"/>
</dbReference>
<dbReference type="SUPFAM" id="SSF141868">
    <property type="entry name" value="EAL domain-like"/>
    <property type="match status" value="1"/>
</dbReference>
<evidence type="ECO:0000313" key="3">
    <source>
        <dbReference type="Proteomes" id="UP000533476"/>
    </source>
</evidence>
<dbReference type="AlphaFoldDB" id="A0A7Y0L3I1"/>
<dbReference type="Pfam" id="PF13185">
    <property type="entry name" value="GAF_2"/>
    <property type="match status" value="1"/>
</dbReference>
<dbReference type="InterPro" id="IPR003018">
    <property type="entry name" value="GAF"/>
</dbReference>
<sequence length="739" mass="80221">MEETLWELSRLYQVWREAPALDVVFQPLVHIPSGQAFGFEALSRPRLDERPVPIGLLLESAAGTGSLSTFDEIALPAIFRAAERLRFPSHLRLFVNVSPLTLLNPDLLFQALASVDLKPEQMVIEISERESIPESLPLVELLAPFRRVGMAVALDDFGAGYSGLNRLVGLDPDFAKIDLNLVRNIDQSTVKYALVESTVRFARQAGHLEILAEGIETPAELVTLHELGVALGQGFLLGKPAPHLVVVPHQIPLAKKTRRAPDAQAQLQAFLTTSHRLVDGIAAGEGMASHMVHLTARLLGADHVILWTPTSDGLEFRYAWPKEPPTERIPFDMGHPVYQALVDRHTKILQSPSDLSPGAEGHGMQSMMIIPVVDHQKSRAVLSVGFSTPLHIRPEDIAVAEGVARLMALTWVSDESPREDVPAFGEPLFEAISTLVAQGDLDPLLAKVMEAALSVSGGHLGYIGILTDEALHCVTADEESFDFDREDLFDPTTDDGRGPVGQVLQRQASMVIQDIDIEPTLDPWRKEMLEDGIQAALGIPLLSSGRVLGILKVYHSRKNGFEPARVRRLEALASLATTIIEKWQETHAEARQAIRDKSQRVIALLPELIKSPSGAAGHRAVQNTLLELMEGDQTGVLRPDADGQLAAVDGALPRRRATAITRVAKEAMAKKCVVFDASPAGVAAIPLLIGGQAIGAIWVTGQPDAMRKAETLSHSLTPHLLLLSLAGSVACLMEDGRLL</sequence>
<evidence type="ECO:0000259" key="1">
    <source>
        <dbReference type="PROSITE" id="PS50883"/>
    </source>
</evidence>
<comment type="caution">
    <text evidence="2">The sequence shown here is derived from an EMBL/GenBank/DDBJ whole genome shotgun (WGS) entry which is preliminary data.</text>
</comment>
<name>A0A7Y0L3I1_9FIRM</name>
<dbReference type="SUPFAM" id="SSF55781">
    <property type="entry name" value="GAF domain-like"/>
    <property type="match status" value="2"/>
</dbReference>
<dbReference type="InterPro" id="IPR001633">
    <property type="entry name" value="EAL_dom"/>
</dbReference>
<dbReference type="Gene3D" id="3.20.20.450">
    <property type="entry name" value="EAL domain"/>
    <property type="match status" value="1"/>
</dbReference>
<evidence type="ECO:0000313" key="2">
    <source>
        <dbReference type="EMBL" id="NMP21219.1"/>
    </source>
</evidence>
<dbReference type="RefSeq" id="WP_169096344.1">
    <property type="nucleotide sequence ID" value="NZ_JABBVZ010000005.1"/>
</dbReference>
<proteinExistence type="predicted"/>
<dbReference type="CDD" id="cd01948">
    <property type="entry name" value="EAL"/>
    <property type="match status" value="1"/>
</dbReference>
<dbReference type="GO" id="GO:0071111">
    <property type="term" value="F:cyclic-guanylate-specific phosphodiesterase activity"/>
    <property type="evidence" value="ECO:0007669"/>
    <property type="project" value="InterPro"/>
</dbReference>
<dbReference type="PROSITE" id="PS50883">
    <property type="entry name" value="EAL"/>
    <property type="match status" value="1"/>
</dbReference>
<dbReference type="Gene3D" id="3.30.450.40">
    <property type="match status" value="2"/>
</dbReference>
<keyword evidence="3" id="KW-1185">Reference proteome</keyword>
<dbReference type="InterPro" id="IPR035919">
    <property type="entry name" value="EAL_sf"/>
</dbReference>
<feature type="domain" description="EAL" evidence="1">
    <location>
        <begin position="1"/>
        <end position="254"/>
    </location>
</feature>
<dbReference type="SMART" id="SM00052">
    <property type="entry name" value="EAL"/>
    <property type="match status" value="1"/>
</dbReference>
<organism evidence="2 3">
    <name type="scientific">Sulfobacillus harzensis</name>
    <dbReference type="NCBI Taxonomy" id="2729629"/>
    <lineage>
        <taxon>Bacteria</taxon>
        <taxon>Bacillati</taxon>
        <taxon>Bacillota</taxon>
        <taxon>Clostridia</taxon>
        <taxon>Eubacteriales</taxon>
        <taxon>Clostridiales Family XVII. Incertae Sedis</taxon>
        <taxon>Sulfobacillus</taxon>
    </lineage>
</organism>
<dbReference type="Pfam" id="PF00563">
    <property type="entry name" value="EAL"/>
    <property type="match status" value="1"/>
</dbReference>
<protein>
    <submittedName>
        <fullName evidence="2">EAL domain-containing protein</fullName>
    </submittedName>
</protein>
<dbReference type="PANTHER" id="PTHR33121">
    <property type="entry name" value="CYCLIC DI-GMP PHOSPHODIESTERASE PDEF"/>
    <property type="match status" value="1"/>
</dbReference>
<accession>A0A7Y0L3I1</accession>
<dbReference type="Pfam" id="PF01590">
    <property type="entry name" value="GAF"/>
    <property type="match status" value="1"/>
</dbReference>
<gene>
    <name evidence="2" type="ORF">HIJ39_02440</name>
</gene>
<dbReference type="InterPro" id="IPR029016">
    <property type="entry name" value="GAF-like_dom_sf"/>
</dbReference>
<dbReference type="Proteomes" id="UP000533476">
    <property type="component" value="Unassembled WGS sequence"/>
</dbReference>